<comment type="caution">
    <text evidence="1">The sequence shown here is derived from an EMBL/GenBank/DDBJ whole genome shotgun (WGS) entry which is preliminary data.</text>
</comment>
<dbReference type="Proteomes" id="UP000265618">
    <property type="component" value="Unassembled WGS sequence"/>
</dbReference>
<proteinExistence type="predicted"/>
<evidence type="ECO:0000313" key="1">
    <source>
        <dbReference type="EMBL" id="GCA62282.1"/>
    </source>
</evidence>
<organism evidence="1 2">
    <name type="scientific">Kipferlia bialata</name>
    <dbReference type="NCBI Taxonomy" id="797122"/>
    <lineage>
        <taxon>Eukaryota</taxon>
        <taxon>Metamonada</taxon>
        <taxon>Carpediemonas-like organisms</taxon>
        <taxon>Kipferlia</taxon>
    </lineage>
</organism>
<protein>
    <submittedName>
        <fullName evidence="1">Uncharacterized protein</fullName>
    </submittedName>
</protein>
<feature type="non-terminal residue" evidence="1">
    <location>
        <position position="28"/>
    </location>
</feature>
<sequence length="28" mass="3156">MSQALPSMFSCLLSVYPTLTQEAFAQYQ</sequence>
<evidence type="ECO:0000313" key="2">
    <source>
        <dbReference type="Proteomes" id="UP000265618"/>
    </source>
</evidence>
<dbReference type="AlphaFoldDB" id="A0A391P0T9"/>
<accession>A0A391P0T9</accession>
<dbReference type="EMBL" id="BDIP01000429">
    <property type="protein sequence ID" value="GCA62282.1"/>
    <property type="molecule type" value="Genomic_DNA"/>
</dbReference>
<reference evidence="1 2" key="1">
    <citation type="journal article" date="2018" name="PLoS ONE">
        <title>The draft genome of Kipferlia bialata reveals reductive genome evolution in fornicate parasites.</title>
        <authorList>
            <person name="Tanifuji G."/>
            <person name="Takabayashi S."/>
            <person name="Kume K."/>
            <person name="Takagi M."/>
            <person name="Nakayama T."/>
            <person name="Kamikawa R."/>
            <person name="Inagaki Y."/>
            <person name="Hashimoto T."/>
        </authorList>
    </citation>
    <scope>NUCLEOTIDE SEQUENCE [LARGE SCALE GENOMIC DNA]</scope>
    <source>
        <strain evidence="1">NY0173</strain>
    </source>
</reference>
<keyword evidence="2" id="KW-1185">Reference proteome</keyword>
<name>A0A391P0T9_9EUKA</name>
<gene>
    <name evidence="1" type="ORF">KIPB_002541</name>
</gene>